<dbReference type="Proteomes" id="UP000049222">
    <property type="component" value="Unassembled WGS sequence"/>
</dbReference>
<gene>
    <name evidence="1" type="ORF">JDO7802_02755</name>
</gene>
<evidence type="ECO:0000313" key="2">
    <source>
        <dbReference type="Proteomes" id="UP000049222"/>
    </source>
</evidence>
<dbReference type="EMBL" id="CXSU01000012">
    <property type="protein sequence ID" value="CTQ50728.1"/>
    <property type="molecule type" value="Genomic_DNA"/>
</dbReference>
<organism evidence="1 2">
    <name type="scientific">Jannaschia donghaensis</name>
    <dbReference type="NCBI Taxonomy" id="420998"/>
    <lineage>
        <taxon>Bacteria</taxon>
        <taxon>Pseudomonadati</taxon>
        <taxon>Pseudomonadota</taxon>
        <taxon>Alphaproteobacteria</taxon>
        <taxon>Rhodobacterales</taxon>
        <taxon>Roseobacteraceae</taxon>
        <taxon>Jannaschia</taxon>
    </lineage>
</organism>
<dbReference type="STRING" id="420998.JDO7802_02755"/>
<sequence length="76" mass="8594">MAERSEKREKFVRLAEGRTQSALDAIRKLGNLSNRRAYEYSDDDVKKIIKALRDATGDVERKFGSNSGDGADKFKL</sequence>
<dbReference type="RefSeq" id="WP_245624195.1">
    <property type="nucleotide sequence ID" value="NZ_CXSU01000012.1"/>
</dbReference>
<reference evidence="1 2" key="1">
    <citation type="submission" date="2015-07" db="EMBL/GenBank/DDBJ databases">
        <authorList>
            <person name="Noorani M."/>
        </authorList>
    </citation>
    <scope>NUCLEOTIDE SEQUENCE [LARGE SCALE GENOMIC DNA]</scope>
    <source>
        <strain evidence="1 2">CECT 7802</strain>
    </source>
</reference>
<dbReference type="AlphaFoldDB" id="A0A0M6YK40"/>
<accession>A0A0M6YK40</accession>
<proteinExistence type="predicted"/>
<evidence type="ECO:0000313" key="1">
    <source>
        <dbReference type="EMBL" id="CTQ50728.1"/>
    </source>
</evidence>
<name>A0A0M6YK40_9RHOB</name>
<keyword evidence="2" id="KW-1185">Reference proteome</keyword>
<protein>
    <submittedName>
        <fullName evidence="1">Uncharacterized protein</fullName>
    </submittedName>
</protein>